<dbReference type="eggNOG" id="ENOG502QU87">
    <property type="taxonomic scope" value="Eukaryota"/>
</dbReference>
<dbReference type="PROSITE" id="PS51778">
    <property type="entry name" value="VAST"/>
    <property type="match status" value="1"/>
</dbReference>
<dbReference type="PROSITE" id="PS50003">
    <property type="entry name" value="PH_DOMAIN"/>
    <property type="match status" value="1"/>
</dbReference>
<dbReference type="GeneID" id="13886263"/>
<comment type="subcellular location">
    <subcellularLocation>
        <location evidence="5">Endomembrane system</location>
        <topology evidence="5">Single-pass membrane protein</topology>
    </subcellularLocation>
    <subcellularLocation>
        <location evidence="1">Endoplasmic reticulum membrane</location>
    </subcellularLocation>
</comment>
<evidence type="ECO:0000313" key="11">
    <source>
        <dbReference type="Proteomes" id="UP000005220"/>
    </source>
</evidence>
<dbReference type="AlphaFoldDB" id="H2API3"/>
<organism evidence="10 11">
    <name type="scientific">Kazachstania africana (strain ATCC 22294 / BCRC 22015 / CBS 2517 / CECT 1963 / NBRC 1671 / NRRL Y-8276)</name>
    <name type="common">Yeast</name>
    <name type="synonym">Kluyveromyces africanus</name>
    <dbReference type="NCBI Taxonomy" id="1071382"/>
    <lineage>
        <taxon>Eukaryota</taxon>
        <taxon>Fungi</taxon>
        <taxon>Dikarya</taxon>
        <taxon>Ascomycota</taxon>
        <taxon>Saccharomycotina</taxon>
        <taxon>Saccharomycetes</taxon>
        <taxon>Saccharomycetales</taxon>
        <taxon>Saccharomycetaceae</taxon>
        <taxon>Kazachstania</taxon>
    </lineage>
</organism>
<evidence type="ECO:0000256" key="4">
    <source>
        <dbReference type="ARBA" id="ARBA00023136"/>
    </source>
</evidence>
<dbReference type="PANTHER" id="PTHR14248">
    <property type="entry name" value="CYCLIN Y, ISOFORM A"/>
    <property type="match status" value="1"/>
</dbReference>
<feature type="transmembrane region" description="Helical" evidence="7">
    <location>
        <begin position="1088"/>
        <end position="1105"/>
    </location>
</feature>
<evidence type="ECO:0000256" key="7">
    <source>
        <dbReference type="SAM" id="Phobius"/>
    </source>
</evidence>
<dbReference type="InterPro" id="IPR042067">
    <property type="entry name" value="Sip3_PH"/>
</dbReference>
<dbReference type="SUPFAM" id="SSF50729">
    <property type="entry name" value="PH domain-like"/>
    <property type="match status" value="1"/>
</dbReference>
<dbReference type="Gene3D" id="1.20.1270.60">
    <property type="entry name" value="Arfaptin homology (AH) domain/BAR domain"/>
    <property type="match status" value="1"/>
</dbReference>
<evidence type="ECO:0008006" key="12">
    <source>
        <dbReference type="Google" id="ProtNLM"/>
    </source>
</evidence>
<dbReference type="HOGENOM" id="CLU_001720_0_0_1"/>
<dbReference type="Proteomes" id="UP000005220">
    <property type="component" value="Chromosome 1"/>
</dbReference>
<gene>
    <name evidence="10" type="primary">KAFR0A08490</name>
    <name evidence="10" type="ORF">KAFR_0A08490</name>
</gene>
<dbReference type="KEGG" id="kaf:KAFR_0A08490"/>
<evidence type="ECO:0000256" key="6">
    <source>
        <dbReference type="SAM" id="MobiDB-lite"/>
    </source>
</evidence>
<dbReference type="InterPro" id="IPR001849">
    <property type="entry name" value="PH_domain"/>
</dbReference>
<dbReference type="InParanoid" id="H2API3"/>
<feature type="domain" description="PH" evidence="8">
    <location>
        <begin position="309"/>
        <end position="416"/>
    </location>
</feature>
<dbReference type="STRING" id="1071382.H2API3"/>
<evidence type="ECO:0000256" key="1">
    <source>
        <dbReference type="ARBA" id="ARBA00004586"/>
    </source>
</evidence>
<keyword evidence="3 7" id="KW-1133">Transmembrane helix</keyword>
<keyword evidence="11" id="KW-1185">Reference proteome</keyword>
<dbReference type="GO" id="GO:0005739">
    <property type="term" value="C:mitochondrion"/>
    <property type="evidence" value="ECO:0007669"/>
    <property type="project" value="EnsemblFungi"/>
</dbReference>
<evidence type="ECO:0000313" key="10">
    <source>
        <dbReference type="EMBL" id="CCF56283.1"/>
    </source>
</evidence>
<dbReference type="RefSeq" id="XP_003955418.1">
    <property type="nucleotide sequence ID" value="XM_003955369.1"/>
</dbReference>
<evidence type="ECO:0000259" key="8">
    <source>
        <dbReference type="PROSITE" id="PS50003"/>
    </source>
</evidence>
<dbReference type="InterPro" id="IPR011993">
    <property type="entry name" value="PH-like_dom_sf"/>
</dbReference>
<accession>H2API3</accession>
<dbReference type="SMART" id="SM00233">
    <property type="entry name" value="PH"/>
    <property type="match status" value="1"/>
</dbReference>
<dbReference type="EMBL" id="HE650821">
    <property type="protein sequence ID" value="CCF56283.1"/>
    <property type="molecule type" value="Genomic_DNA"/>
</dbReference>
<evidence type="ECO:0000259" key="9">
    <source>
        <dbReference type="PROSITE" id="PS51778"/>
    </source>
</evidence>
<dbReference type="GO" id="GO:0032541">
    <property type="term" value="C:cortical endoplasmic reticulum"/>
    <property type="evidence" value="ECO:0007669"/>
    <property type="project" value="EnsemblFungi"/>
</dbReference>
<dbReference type="InterPro" id="IPR027267">
    <property type="entry name" value="AH/BAR_dom_sf"/>
</dbReference>
<feature type="compositionally biased region" description="Basic and acidic residues" evidence="6">
    <location>
        <begin position="1005"/>
        <end position="1020"/>
    </location>
</feature>
<dbReference type="CDD" id="cd13280">
    <property type="entry name" value="PH_SIP3"/>
    <property type="match status" value="1"/>
</dbReference>
<keyword evidence="4 7" id="KW-0472">Membrane</keyword>
<dbReference type="SUPFAM" id="SSF103657">
    <property type="entry name" value="BAR/IMD domain-like"/>
    <property type="match status" value="1"/>
</dbReference>
<dbReference type="Pfam" id="PF16016">
    <property type="entry name" value="VASt"/>
    <property type="match status" value="1"/>
</dbReference>
<dbReference type="Gene3D" id="2.30.29.30">
    <property type="entry name" value="Pleckstrin-homology domain (PH domain)/Phosphotyrosine-binding domain (PTB)"/>
    <property type="match status" value="1"/>
</dbReference>
<feature type="transmembrane region" description="Helical" evidence="7">
    <location>
        <begin position="1060"/>
        <end position="1082"/>
    </location>
</feature>
<reference evidence="10 11" key="1">
    <citation type="journal article" date="2011" name="Proc. Natl. Acad. Sci. U.S.A.">
        <title>Evolutionary erosion of yeast sex chromosomes by mating-type switching accidents.</title>
        <authorList>
            <person name="Gordon J.L."/>
            <person name="Armisen D."/>
            <person name="Proux-Wera E."/>
            <person name="Oheigeartaigh S.S."/>
            <person name="Byrne K.P."/>
            <person name="Wolfe K.H."/>
        </authorList>
    </citation>
    <scope>NUCLEOTIDE SEQUENCE [LARGE SCALE GENOMIC DNA]</scope>
    <source>
        <strain evidence="11">ATCC 22294 / BCRC 22015 / CBS 2517 / CECT 1963 / NBRC 1671 / NRRL Y-8276</strain>
    </source>
</reference>
<evidence type="ECO:0000256" key="2">
    <source>
        <dbReference type="ARBA" id="ARBA00022692"/>
    </source>
</evidence>
<dbReference type="GO" id="GO:0005789">
    <property type="term" value="C:endoplasmic reticulum membrane"/>
    <property type="evidence" value="ECO:0007669"/>
    <property type="project" value="UniProtKB-SubCell"/>
</dbReference>
<evidence type="ECO:0000256" key="3">
    <source>
        <dbReference type="ARBA" id="ARBA00022989"/>
    </source>
</evidence>
<feature type="region of interest" description="Disordered" evidence="6">
    <location>
        <begin position="999"/>
        <end position="1020"/>
    </location>
</feature>
<feature type="domain" description="VASt" evidence="9">
    <location>
        <begin position="765"/>
        <end position="964"/>
    </location>
</feature>
<dbReference type="GO" id="GO:0032366">
    <property type="term" value="P:intracellular sterol transport"/>
    <property type="evidence" value="ECO:0007669"/>
    <property type="project" value="EnsemblFungi"/>
</dbReference>
<dbReference type="OrthoDB" id="10070851at2759"/>
<evidence type="ECO:0000256" key="5">
    <source>
        <dbReference type="ARBA" id="ARBA00037847"/>
    </source>
</evidence>
<protein>
    <recommendedName>
        <fullName evidence="12">PH domain-containing protein</fullName>
    </recommendedName>
</protein>
<sequence length="1252" mass="145722">MSQMLKSNNDKHPRLQLLSVAFNEASIDTPSFRAYVNYYHTKVELLEDWMDTTNSYVEQKFKPSYSDFYRSLEVLIETMLPPPKLLNNGFVANQSFASRIIYDFDFAYSEFIKRICSIINPDDNKYSDGLLNLLTTAIRPYRTRRKNFEYYQAKYDSMLTQLHSATTSSKTLEPSYLREEANRTFEIRRSYLDASLNLVSSISTLRLSVDKFLANAIGRINQKNVFTFNENGKQINLAPTIHHYFHYYYSWLKSSVKSSKTIDDTVFQAQEQVYNQMLKQLLPSTDENQYLLKNIDSILSSTDCLVGTYPQKSGWLYMRTTVGSSDREIWVRRWCFLNDMIFGMFALSPSKTYVEETDKFGIGLINVRYFPDISRRFCFQLEIDNGKGKELIIVTLQAESVTELREWVHIMLQSKLKFNGLIKDEKDKANYNYANKRYSPQFYEFASSATTSMDQKLTSFDRNSSSLIECLRSVLAPDQVRDIIDERTFLFKIVTSPISTKLTPLAMLSGSFRYKNRKYYDGIQANIWGLNIWNQNGGISINDKEAAFLKQHLNNPLIIPDKYPKNYLNDLKIQNMQFKTIFESINYDASSKYTNCIDELLLFKISTVWTANEAQMFPSITYVTRSYLYLYMSVSGFLHFSRRKFDDFISIENDPTTPHLIKMHTHHNYHIKIYTYFEDSEAVARKMQYLVELNASHGNKSTGEILDKFNEIDDAFKQKSEKEELINDPATNKLIKAEYELGKTFWNINSTSKELVDRCKNIRQHYTKTYIQRFEIASKGLMHIIYGDTSNVFPNSYFLAARNANFNTNWYWTEERDSNGIIQLVRKIDCKMSKTDNFLFENSDKVCTSQRIIKMVENTYYEVDQDPILIKIPFCRPLKVSSKYVITELFDAENSTNSELKLSTNGSELYANYKIEFVGGNNESFIEDLIKRCVVRFSQIEHSKVKSSIDYYLDRIGKHGKVVKAIKLCGLLGVLAGDGVIQNNENLNDKESLDNFKWEGIPDTSSERSANERASVRSEAEKEKVKKTDLQSVSDGNVLCVKYTFALLIRVIMKLTVFRLINFILISFRIVMMGFTFIGTLLSQVNKTLLLGLILSIFYNIFVSARSGISYWSVRKADNFFKDIMSDKNSQKVERALYIKDIDLLTDYLVSPDDDEVLKNFNNDLTSNENKYRESRRELALKRNDLLVELKILQNMEKELVQGDYKSFLIKETENCKKAQLHYEHIWEQDKQLQSYCERCSTELQRLVPGLL</sequence>
<proteinExistence type="predicted"/>
<name>H2API3_KAZAF</name>
<keyword evidence="2 7" id="KW-0812">Transmembrane</keyword>
<dbReference type="Pfam" id="PF00169">
    <property type="entry name" value="PH"/>
    <property type="match status" value="1"/>
</dbReference>
<dbReference type="InterPro" id="IPR031968">
    <property type="entry name" value="VASt"/>
</dbReference>